<name>A0A0A8ZHC1_ARUDO</name>
<protein>
    <submittedName>
        <fullName evidence="1">Uncharacterized protein</fullName>
    </submittedName>
</protein>
<sequence>MLFRYGSFYAERKNKQSHSEDTSSATHVEWVKGMRPIHPAPIIGHPR</sequence>
<evidence type="ECO:0000313" key="1">
    <source>
        <dbReference type="EMBL" id="JAD34277.1"/>
    </source>
</evidence>
<organism evidence="1">
    <name type="scientific">Arundo donax</name>
    <name type="common">Giant reed</name>
    <name type="synonym">Donax arundinaceus</name>
    <dbReference type="NCBI Taxonomy" id="35708"/>
    <lineage>
        <taxon>Eukaryota</taxon>
        <taxon>Viridiplantae</taxon>
        <taxon>Streptophyta</taxon>
        <taxon>Embryophyta</taxon>
        <taxon>Tracheophyta</taxon>
        <taxon>Spermatophyta</taxon>
        <taxon>Magnoliopsida</taxon>
        <taxon>Liliopsida</taxon>
        <taxon>Poales</taxon>
        <taxon>Poaceae</taxon>
        <taxon>PACMAD clade</taxon>
        <taxon>Arundinoideae</taxon>
        <taxon>Arundineae</taxon>
        <taxon>Arundo</taxon>
    </lineage>
</organism>
<dbReference type="EMBL" id="GBRH01263618">
    <property type="protein sequence ID" value="JAD34277.1"/>
    <property type="molecule type" value="Transcribed_RNA"/>
</dbReference>
<accession>A0A0A8ZHC1</accession>
<reference evidence="1" key="1">
    <citation type="submission" date="2014-09" db="EMBL/GenBank/DDBJ databases">
        <authorList>
            <person name="Magalhaes I.L.F."/>
            <person name="Oliveira U."/>
            <person name="Santos F.R."/>
            <person name="Vidigal T.H.D.A."/>
            <person name="Brescovit A.D."/>
            <person name="Santos A.J."/>
        </authorList>
    </citation>
    <scope>NUCLEOTIDE SEQUENCE</scope>
    <source>
        <tissue evidence="1">Shoot tissue taken approximately 20 cm above the soil surface</tissue>
    </source>
</reference>
<proteinExistence type="predicted"/>
<dbReference type="AlphaFoldDB" id="A0A0A8ZHC1"/>
<reference evidence="1" key="2">
    <citation type="journal article" date="2015" name="Data Brief">
        <title>Shoot transcriptome of the giant reed, Arundo donax.</title>
        <authorList>
            <person name="Barrero R.A."/>
            <person name="Guerrero F.D."/>
            <person name="Moolhuijzen P."/>
            <person name="Goolsby J.A."/>
            <person name="Tidwell J."/>
            <person name="Bellgard S.E."/>
            <person name="Bellgard M.I."/>
        </authorList>
    </citation>
    <scope>NUCLEOTIDE SEQUENCE</scope>
    <source>
        <tissue evidence="1">Shoot tissue taken approximately 20 cm above the soil surface</tissue>
    </source>
</reference>